<feature type="domain" description="Nucleotidyl transferase" evidence="1">
    <location>
        <begin position="7"/>
        <end position="272"/>
    </location>
</feature>
<dbReference type="SUPFAM" id="SSF53448">
    <property type="entry name" value="Nucleotide-diphospho-sugar transferases"/>
    <property type="match status" value="1"/>
</dbReference>
<reference evidence="2" key="1">
    <citation type="submission" date="2023-07" db="EMBL/GenBank/DDBJ databases">
        <title>The genome sequence of Rhodocytophaga aerolata KACC 12507.</title>
        <authorList>
            <person name="Zhang X."/>
        </authorList>
    </citation>
    <scope>NUCLEOTIDE SEQUENCE</scope>
    <source>
        <strain evidence="2">KACC 12507</strain>
    </source>
</reference>
<gene>
    <name evidence="2" type="ORF">Q0590_06185</name>
</gene>
<comment type="caution">
    <text evidence="2">The sequence shown here is derived from an EMBL/GenBank/DDBJ whole genome shotgun (WGS) entry which is preliminary data.</text>
</comment>
<dbReference type="Proteomes" id="UP001168528">
    <property type="component" value="Unassembled WGS sequence"/>
</dbReference>
<organism evidence="2 3">
    <name type="scientific">Rhodocytophaga aerolata</name>
    <dbReference type="NCBI Taxonomy" id="455078"/>
    <lineage>
        <taxon>Bacteria</taxon>
        <taxon>Pseudomonadati</taxon>
        <taxon>Bacteroidota</taxon>
        <taxon>Cytophagia</taxon>
        <taxon>Cytophagales</taxon>
        <taxon>Rhodocytophagaceae</taxon>
        <taxon>Rhodocytophaga</taxon>
    </lineage>
</organism>
<proteinExistence type="predicted"/>
<dbReference type="Pfam" id="PF00483">
    <property type="entry name" value="NTP_transferase"/>
    <property type="match status" value="1"/>
</dbReference>
<dbReference type="RefSeq" id="WP_302036628.1">
    <property type="nucleotide sequence ID" value="NZ_JAUKPO010000002.1"/>
</dbReference>
<protein>
    <submittedName>
        <fullName evidence="2">Sugar phosphate nucleotidyltransferase</fullName>
    </submittedName>
</protein>
<accession>A0ABT8R163</accession>
<dbReference type="InterPro" id="IPR005835">
    <property type="entry name" value="NTP_transferase_dom"/>
</dbReference>
<evidence type="ECO:0000259" key="1">
    <source>
        <dbReference type="Pfam" id="PF00483"/>
    </source>
</evidence>
<keyword evidence="3" id="KW-1185">Reference proteome</keyword>
<name>A0ABT8R163_9BACT</name>
<dbReference type="EMBL" id="JAUKPO010000002">
    <property type="protein sequence ID" value="MDO1445830.1"/>
    <property type="molecule type" value="Genomic_DNA"/>
</dbReference>
<dbReference type="InterPro" id="IPR029044">
    <property type="entry name" value="Nucleotide-diphossugar_trans"/>
</dbReference>
<sequence length="303" mass="34113">MQPSLLIMAAGMASRYGSLKQMDQFGPSGETILEYAVYDAIQAGFGKVVFVIRKSIEDTFKEHFNKKFAHKIQVEYVCQELDMLPEPIPVTPERVKPWGTGQAVWVAGAKIQEPFAVINGDDFYGRQAFQVVADYLRKVDSSSNNYCLVGYKLANTLSEHGYVSRGVCEIDEKGNMAGLAERTKIGKSTDGSRVVYVEDDGKEFPLTGNETVSMNLMGFTPTIFEHCRRLFVQFLKEQGQELKSEFYIPKVVNTLIQEGKAQMKVLSTSEKWFGVTYPADKPVVIEQLARLEKEGVYPKNLWE</sequence>
<dbReference type="Gene3D" id="3.90.550.10">
    <property type="entry name" value="Spore Coat Polysaccharide Biosynthesis Protein SpsA, Chain A"/>
    <property type="match status" value="1"/>
</dbReference>
<evidence type="ECO:0000313" key="3">
    <source>
        <dbReference type="Proteomes" id="UP001168528"/>
    </source>
</evidence>
<evidence type="ECO:0000313" key="2">
    <source>
        <dbReference type="EMBL" id="MDO1445830.1"/>
    </source>
</evidence>